<dbReference type="EMBL" id="CP041692">
    <property type="protein sequence ID" value="QDP97543.1"/>
    <property type="molecule type" value="Genomic_DNA"/>
</dbReference>
<comment type="subcellular location">
    <subcellularLocation>
        <location evidence="1">Cell membrane</location>
        <topology evidence="1">Multi-pass membrane protein</topology>
    </subcellularLocation>
</comment>
<dbReference type="Proteomes" id="UP000319263">
    <property type="component" value="Chromosome"/>
</dbReference>
<name>A0A516Q290_9ACTN</name>
<evidence type="ECO:0000256" key="3">
    <source>
        <dbReference type="ARBA" id="ARBA00022989"/>
    </source>
</evidence>
<evidence type="ECO:0000256" key="5">
    <source>
        <dbReference type="SAM" id="Phobius"/>
    </source>
</evidence>
<feature type="transmembrane region" description="Helical" evidence="5">
    <location>
        <begin position="336"/>
        <end position="355"/>
    </location>
</feature>
<dbReference type="PANTHER" id="PTHR23542">
    <property type="match status" value="1"/>
</dbReference>
<dbReference type="AlphaFoldDB" id="A0A516Q290"/>
<organism evidence="7 8">
    <name type="scientific">Microlunatus elymi</name>
    <dbReference type="NCBI Taxonomy" id="2596828"/>
    <lineage>
        <taxon>Bacteria</taxon>
        <taxon>Bacillati</taxon>
        <taxon>Actinomycetota</taxon>
        <taxon>Actinomycetes</taxon>
        <taxon>Propionibacteriales</taxon>
        <taxon>Propionibacteriaceae</taxon>
        <taxon>Microlunatus</taxon>
    </lineage>
</organism>
<evidence type="ECO:0000313" key="8">
    <source>
        <dbReference type="Proteomes" id="UP000319263"/>
    </source>
</evidence>
<feature type="transmembrane region" description="Helical" evidence="5">
    <location>
        <begin position="101"/>
        <end position="121"/>
    </location>
</feature>
<feature type="transmembrane region" description="Helical" evidence="5">
    <location>
        <begin position="127"/>
        <end position="150"/>
    </location>
</feature>
<keyword evidence="2 5" id="KW-0812">Transmembrane</keyword>
<feature type="transmembrane region" description="Helical" evidence="5">
    <location>
        <begin position="240"/>
        <end position="260"/>
    </location>
</feature>
<protein>
    <submittedName>
        <fullName evidence="7">MFS transporter</fullName>
    </submittedName>
</protein>
<feature type="domain" description="Major facilitator superfamily (MFS) profile" evidence="6">
    <location>
        <begin position="34"/>
        <end position="424"/>
    </location>
</feature>
<dbReference type="GO" id="GO:0022857">
    <property type="term" value="F:transmembrane transporter activity"/>
    <property type="evidence" value="ECO:0007669"/>
    <property type="project" value="InterPro"/>
</dbReference>
<dbReference type="Gene3D" id="1.20.1250.20">
    <property type="entry name" value="MFS general substrate transporter like domains"/>
    <property type="match status" value="1"/>
</dbReference>
<dbReference type="SUPFAM" id="SSF103473">
    <property type="entry name" value="MFS general substrate transporter"/>
    <property type="match status" value="1"/>
</dbReference>
<sequence>MILGEMTKMGDDAPFGAELGTGLKAYGRLLRYRPAAIPFLTAVVGRLAIAMAPLGLLLLVESERGAYGVAGVVTGAFAVGCAIGTPLWGRLMDRLGQIRTLLPTSLVSALFLTVDAVATVAGAPLPVLIVLAGLAGFAFPPLSPAIRSAWRVIFPNPASRRVAFALDATAVELLFVLGPLLLSLLLALTSPMVPVLVAAGCMAVGGVGYCRTSAARRSRPGIHPPTVLGHPGVRHHRSAITVPGVAAVLVVMLALSTGFGQLDTSMAGTAGELLGGTDRVGILFMAIAGGSSVGGLIFGSRNWPISERRALMLTTGGFATLLVAIALLVGTGRPSLWLLLPLLFCTGLTIAPSLIMMQGLVDHLTPTNRLNEAQSMLSSVNQVGAAVGTALAGMLIDAHGVGWSFGGAALAVAICCVASVGSQRHWGRSMSAAHPITPPAAEPAAESAC</sequence>
<evidence type="ECO:0000256" key="2">
    <source>
        <dbReference type="ARBA" id="ARBA00022692"/>
    </source>
</evidence>
<dbReference type="InterPro" id="IPR036259">
    <property type="entry name" value="MFS_trans_sf"/>
</dbReference>
<dbReference type="PANTHER" id="PTHR23542:SF1">
    <property type="entry name" value="MAJOR FACILITATOR SUPERFAMILY (MFS) PROFILE DOMAIN-CONTAINING PROTEIN"/>
    <property type="match status" value="1"/>
</dbReference>
<dbReference type="OrthoDB" id="4686510at2"/>
<feature type="transmembrane region" description="Helical" evidence="5">
    <location>
        <begin position="192"/>
        <end position="210"/>
    </location>
</feature>
<gene>
    <name evidence="7" type="ORF">FOE78_17945</name>
</gene>
<evidence type="ECO:0000313" key="7">
    <source>
        <dbReference type="EMBL" id="QDP97543.1"/>
    </source>
</evidence>
<feature type="transmembrane region" description="Helical" evidence="5">
    <location>
        <begin position="280"/>
        <end position="298"/>
    </location>
</feature>
<evidence type="ECO:0000259" key="6">
    <source>
        <dbReference type="PROSITE" id="PS50850"/>
    </source>
</evidence>
<evidence type="ECO:0000256" key="1">
    <source>
        <dbReference type="ARBA" id="ARBA00004651"/>
    </source>
</evidence>
<feature type="transmembrane region" description="Helical" evidence="5">
    <location>
        <begin position="66"/>
        <end position="89"/>
    </location>
</feature>
<dbReference type="GO" id="GO:0005886">
    <property type="term" value="C:plasma membrane"/>
    <property type="evidence" value="ECO:0007669"/>
    <property type="project" value="UniProtKB-SubCell"/>
</dbReference>
<dbReference type="Pfam" id="PF07690">
    <property type="entry name" value="MFS_1"/>
    <property type="match status" value="1"/>
</dbReference>
<dbReference type="KEGG" id="mik:FOE78_17945"/>
<feature type="transmembrane region" description="Helical" evidence="5">
    <location>
        <begin position="162"/>
        <end position="186"/>
    </location>
</feature>
<proteinExistence type="predicted"/>
<dbReference type="InterPro" id="IPR011701">
    <property type="entry name" value="MFS"/>
</dbReference>
<feature type="transmembrane region" description="Helical" evidence="5">
    <location>
        <begin position="376"/>
        <end position="396"/>
    </location>
</feature>
<keyword evidence="8" id="KW-1185">Reference proteome</keyword>
<accession>A0A516Q290</accession>
<dbReference type="PROSITE" id="PS50850">
    <property type="entry name" value="MFS"/>
    <property type="match status" value="1"/>
</dbReference>
<reference evidence="7 8" key="1">
    <citation type="submission" date="2019-07" db="EMBL/GenBank/DDBJ databases">
        <title>Microlunatus dokdonensis sp. nov. isolated from the rhizospheric soil of the wild plant Elymus tsukushiensis.</title>
        <authorList>
            <person name="Ghim S.-Y."/>
            <person name="Hwang Y.-J."/>
            <person name="Son J.-S."/>
            <person name="Shin J.-H."/>
        </authorList>
    </citation>
    <scope>NUCLEOTIDE SEQUENCE [LARGE SCALE GENOMIC DNA]</scope>
    <source>
        <strain evidence="7 8">KUDC0627</strain>
    </source>
</reference>
<keyword evidence="3 5" id="KW-1133">Transmembrane helix</keyword>
<evidence type="ECO:0000256" key="4">
    <source>
        <dbReference type="ARBA" id="ARBA00023136"/>
    </source>
</evidence>
<feature type="transmembrane region" description="Helical" evidence="5">
    <location>
        <begin position="310"/>
        <end position="330"/>
    </location>
</feature>
<feature type="transmembrane region" description="Helical" evidence="5">
    <location>
        <begin position="36"/>
        <end position="60"/>
    </location>
</feature>
<dbReference type="InterPro" id="IPR020846">
    <property type="entry name" value="MFS_dom"/>
</dbReference>
<keyword evidence="4 5" id="KW-0472">Membrane</keyword>
<feature type="transmembrane region" description="Helical" evidence="5">
    <location>
        <begin position="402"/>
        <end position="421"/>
    </location>
</feature>